<evidence type="ECO:0000313" key="12">
    <source>
        <dbReference type="EMBL" id="KAK5053180.1"/>
    </source>
</evidence>
<feature type="transmembrane region" description="Helical" evidence="11">
    <location>
        <begin position="241"/>
        <end position="260"/>
    </location>
</feature>
<dbReference type="AlphaFoldDB" id="A0AAV9NF42"/>
<dbReference type="GO" id="GO:0015293">
    <property type="term" value="F:symporter activity"/>
    <property type="evidence" value="ECO:0007669"/>
    <property type="project" value="UniProtKB-KW"/>
</dbReference>
<keyword evidence="8 11" id="KW-0472">Membrane</keyword>
<keyword evidence="6" id="KW-0769">Symport</keyword>
<keyword evidence="4 11" id="KW-0812">Transmembrane</keyword>
<name>A0AAV9NF42_9EURO</name>
<evidence type="ECO:0000256" key="3">
    <source>
        <dbReference type="ARBA" id="ARBA00022448"/>
    </source>
</evidence>
<feature type="transmembrane region" description="Helical" evidence="11">
    <location>
        <begin position="197"/>
        <end position="221"/>
    </location>
</feature>
<sequence>MVDHDQLLRFGRALSRAAGWIYTLLWSLSFYPQPILNWQRRSTQGFTIDFPTLNVLGFFCYSTSTCFFLYSSTIRQQYAARHPLAPEPTVRFNDAAFGIHAVIIVLLTYSQFFPALWGFKGSDRARTSRPVLGIFWGSVIAIIAVSGLVYFGSAAHSEGPQDWEWIDVLYTLGYVKLLSTFVKYIPQVWMNYRRQSTQGWSIAGILFDITGGVLSLLQLVIDASFQGDWSGITGNPLKLGLANISIAFDLIFIAQHYILYRDKPDDSMKETEDDAERPLLGH</sequence>
<feature type="transmembrane region" description="Helical" evidence="11">
    <location>
        <begin position="165"/>
        <end position="185"/>
    </location>
</feature>
<accession>A0AAV9NF42</accession>
<comment type="similarity">
    <text evidence="2">Belongs to the cystinosin family.</text>
</comment>
<comment type="caution">
    <text evidence="12">The sequence shown here is derived from an EMBL/GenBank/DDBJ whole genome shotgun (WGS) entry which is preliminary data.</text>
</comment>
<dbReference type="PANTHER" id="PTHR13131:SF5">
    <property type="entry name" value="CYSTINOSIN"/>
    <property type="match status" value="1"/>
</dbReference>
<feature type="transmembrane region" description="Helical" evidence="11">
    <location>
        <begin position="97"/>
        <end position="119"/>
    </location>
</feature>
<keyword evidence="13" id="KW-1185">Reference proteome</keyword>
<evidence type="ECO:0000256" key="9">
    <source>
        <dbReference type="ARBA" id="ARBA00023228"/>
    </source>
</evidence>
<feature type="transmembrane region" description="Helical" evidence="11">
    <location>
        <begin position="50"/>
        <end position="70"/>
    </location>
</feature>
<comment type="catalytic activity">
    <reaction evidence="10">
        <text>L-cystine(out) + H(+)(out) = L-cystine(in) + H(+)(in)</text>
        <dbReference type="Rhea" id="RHEA:66172"/>
        <dbReference type="ChEBI" id="CHEBI:15378"/>
        <dbReference type="ChEBI" id="CHEBI:35491"/>
    </reaction>
    <physiologicalReaction direction="left-to-right" evidence="10">
        <dbReference type="Rhea" id="RHEA:66173"/>
    </physiologicalReaction>
</comment>
<evidence type="ECO:0008006" key="14">
    <source>
        <dbReference type="Google" id="ProtNLM"/>
    </source>
</evidence>
<evidence type="ECO:0000256" key="2">
    <source>
        <dbReference type="ARBA" id="ARBA00006855"/>
    </source>
</evidence>
<dbReference type="GO" id="GO:0000324">
    <property type="term" value="C:fungal-type vacuole"/>
    <property type="evidence" value="ECO:0007669"/>
    <property type="project" value="TreeGrafter"/>
</dbReference>
<evidence type="ECO:0000313" key="13">
    <source>
        <dbReference type="Proteomes" id="UP001358417"/>
    </source>
</evidence>
<evidence type="ECO:0000256" key="5">
    <source>
        <dbReference type="ARBA" id="ARBA00022737"/>
    </source>
</evidence>
<dbReference type="RefSeq" id="XP_064706622.1">
    <property type="nucleotide sequence ID" value="XM_064845768.1"/>
</dbReference>
<feature type="transmembrane region" description="Helical" evidence="11">
    <location>
        <begin position="131"/>
        <end position="153"/>
    </location>
</feature>
<feature type="transmembrane region" description="Helical" evidence="11">
    <location>
        <begin position="20"/>
        <end position="38"/>
    </location>
</feature>
<evidence type="ECO:0000256" key="11">
    <source>
        <dbReference type="SAM" id="Phobius"/>
    </source>
</evidence>
<evidence type="ECO:0000256" key="7">
    <source>
        <dbReference type="ARBA" id="ARBA00022989"/>
    </source>
</evidence>
<reference evidence="12 13" key="1">
    <citation type="submission" date="2023-08" db="EMBL/GenBank/DDBJ databases">
        <title>Black Yeasts Isolated from many extreme environments.</title>
        <authorList>
            <person name="Coleine C."/>
            <person name="Stajich J.E."/>
            <person name="Selbmann L."/>
        </authorList>
    </citation>
    <scope>NUCLEOTIDE SEQUENCE [LARGE SCALE GENOMIC DNA]</scope>
    <source>
        <strain evidence="12 13">CCFEE 5792</strain>
    </source>
</reference>
<gene>
    <name evidence="12" type="ORF">LTR84_002154</name>
</gene>
<dbReference type="InterPro" id="IPR006603">
    <property type="entry name" value="PQ-loop_rpt"/>
</dbReference>
<protein>
    <recommendedName>
        <fullName evidence="14">L-cystine transporter-like protein</fullName>
    </recommendedName>
</protein>
<evidence type="ECO:0000256" key="6">
    <source>
        <dbReference type="ARBA" id="ARBA00022847"/>
    </source>
</evidence>
<evidence type="ECO:0000256" key="8">
    <source>
        <dbReference type="ARBA" id="ARBA00023136"/>
    </source>
</evidence>
<keyword evidence="9" id="KW-0458">Lysosome</keyword>
<dbReference type="Pfam" id="PF04193">
    <property type="entry name" value="PQ-loop"/>
    <property type="match status" value="2"/>
</dbReference>
<dbReference type="SMART" id="SM00679">
    <property type="entry name" value="CTNS"/>
    <property type="match status" value="2"/>
</dbReference>
<dbReference type="GO" id="GO:0005774">
    <property type="term" value="C:vacuolar membrane"/>
    <property type="evidence" value="ECO:0007669"/>
    <property type="project" value="TreeGrafter"/>
</dbReference>
<keyword evidence="5" id="KW-0677">Repeat</keyword>
<dbReference type="EMBL" id="JAVRRD010000012">
    <property type="protein sequence ID" value="KAK5053180.1"/>
    <property type="molecule type" value="Genomic_DNA"/>
</dbReference>
<dbReference type="InterPro" id="IPR005282">
    <property type="entry name" value="LC_transporter"/>
</dbReference>
<evidence type="ECO:0000256" key="10">
    <source>
        <dbReference type="ARBA" id="ARBA00048473"/>
    </source>
</evidence>
<comment type="subcellular location">
    <subcellularLocation>
        <location evidence="1">Lysosome membrane</location>
        <topology evidence="1">Multi-pass membrane protein</topology>
    </subcellularLocation>
</comment>
<dbReference type="Proteomes" id="UP001358417">
    <property type="component" value="Unassembled WGS sequence"/>
</dbReference>
<keyword evidence="3" id="KW-0813">Transport</keyword>
<keyword evidence="7 11" id="KW-1133">Transmembrane helix</keyword>
<dbReference type="PANTHER" id="PTHR13131">
    <property type="entry name" value="CYSTINOSIN"/>
    <property type="match status" value="1"/>
</dbReference>
<dbReference type="FunFam" id="1.20.1280.290:FF:000016">
    <property type="entry name" value="Cystinosin homolog"/>
    <property type="match status" value="1"/>
</dbReference>
<proteinExistence type="inferred from homology"/>
<dbReference type="GeneID" id="89970366"/>
<dbReference type="Gene3D" id="1.20.1280.290">
    <property type="match status" value="2"/>
</dbReference>
<dbReference type="GO" id="GO:0015184">
    <property type="term" value="F:L-cystine transmembrane transporter activity"/>
    <property type="evidence" value="ECO:0007669"/>
    <property type="project" value="TreeGrafter"/>
</dbReference>
<organism evidence="12 13">
    <name type="scientific">Exophiala bonariae</name>
    <dbReference type="NCBI Taxonomy" id="1690606"/>
    <lineage>
        <taxon>Eukaryota</taxon>
        <taxon>Fungi</taxon>
        <taxon>Dikarya</taxon>
        <taxon>Ascomycota</taxon>
        <taxon>Pezizomycotina</taxon>
        <taxon>Eurotiomycetes</taxon>
        <taxon>Chaetothyriomycetidae</taxon>
        <taxon>Chaetothyriales</taxon>
        <taxon>Herpotrichiellaceae</taxon>
        <taxon>Exophiala</taxon>
    </lineage>
</organism>
<evidence type="ECO:0000256" key="4">
    <source>
        <dbReference type="ARBA" id="ARBA00022692"/>
    </source>
</evidence>
<evidence type="ECO:0000256" key="1">
    <source>
        <dbReference type="ARBA" id="ARBA00004155"/>
    </source>
</evidence>